<dbReference type="PROSITE" id="PS50929">
    <property type="entry name" value="ABC_TM1F"/>
    <property type="match status" value="1"/>
</dbReference>
<dbReference type="SMART" id="SM00382">
    <property type="entry name" value="AAA"/>
    <property type="match status" value="1"/>
</dbReference>
<dbReference type="CDD" id="cd18548">
    <property type="entry name" value="ABC_6TM_Tm287_like"/>
    <property type="match status" value="1"/>
</dbReference>
<dbReference type="InterPro" id="IPR039421">
    <property type="entry name" value="Type_1_exporter"/>
</dbReference>
<dbReference type="InterPro" id="IPR036640">
    <property type="entry name" value="ABC1_TM_sf"/>
</dbReference>
<dbReference type="SUPFAM" id="SSF52540">
    <property type="entry name" value="P-loop containing nucleoside triphosphate hydrolases"/>
    <property type="match status" value="1"/>
</dbReference>
<dbReference type="EMBL" id="VCIW01000008">
    <property type="protein sequence ID" value="TLS51543.1"/>
    <property type="molecule type" value="Genomic_DNA"/>
</dbReference>
<dbReference type="PROSITE" id="PS00211">
    <property type="entry name" value="ABC_TRANSPORTER_1"/>
    <property type="match status" value="1"/>
</dbReference>
<evidence type="ECO:0000256" key="4">
    <source>
        <dbReference type="ARBA" id="ARBA00022692"/>
    </source>
</evidence>
<reference evidence="12 13" key="1">
    <citation type="submission" date="2019-05" db="EMBL/GenBank/DDBJ databases">
        <authorList>
            <person name="Narsing Rao M.P."/>
            <person name="Li W.J."/>
        </authorList>
    </citation>
    <scope>NUCLEOTIDE SEQUENCE [LARGE SCALE GENOMIC DNA]</scope>
    <source>
        <strain evidence="12 13">SYSU_K30003</strain>
    </source>
</reference>
<evidence type="ECO:0000259" key="10">
    <source>
        <dbReference type="PROSITE" id="PS50893"/>
    </source>
</evidence>
<keyword evidence="13" id="KW-1185">Reference proteome</keyword>
<evidence type="ECO:0000256" key="1">
    <source>
        <dbReference type="ARBA" id="ARBA00004651"/>
    </source>
</evidence>
<dbReference type="Gene3D" id="3.40.50.300">
    <property type="entry name" value="P-loop containing nucleotide triphosphate hydrolases"/>
    <property type="match status" value="1"/>
</dbReference>
<feature type="transmembrane region" description="Helical" evidence="9">
    <location>
        <begin position="234"/>
        <end position="257"/>
    </location>
</feature>
<evidence type="ECO:0000259" key="11">
    <source>
        <dbReference type="PROSITE" id="PS50929"/>
    </source>
</evidence>
<evidence type="ECO:0000256" key="9">
    <source>
        <dbReference type="SAM" id="Phobius"/>
    </source>
</evidence>
<evidence type="ECO:0000256" key="6">
    <source>
        <dbReference type="ARBA" id="ARBA00022840"/>
    </source>
</evidence>
<evidence type="ECO:0000313" key="13">
    <source>
        <dbReference type="Proteomes" id="UP000309676"/>
    </source>
</evidence>
<dbReference type="OrthoDB" id="9770415at2"/>
<proteinExistence type="predicted"/>
<dbReference type="Proteomes" id="UP000309676">
    <property type="component" value="Unassembled WGS sequence"/>
</dbReference>
<evidence type="ECO:0000256" key="3">
    <source>
        <dbReference type="ARBA" id="ARBA00022475"/>
    </source>
</evidence>
<evidence type="ECO:0000313" key="12">
    <source>
        <dbReference type="EMBL" id="TLS51543.1"/>
    </source>
</evidence>
<feature type="domain" description="ABC transporter" evidence="10">
    <location>
        <begin position="333"/>
        <end position="569"/>
    </location>
</feature>
<gene>
    <name evidence="12" type="ORF">FE782_13635</name>
</gene>
<dbReference type="Pfam" id="PF00664">
    <property type="entry name" value="ABC_membrane"/>
    <property type="match status" value="1"/>
</dbReference>
<dbReference type="GO" id="GO:0016887">
    <property type="term" value="F:ATP hydrolysis activity"/>
    <property type="evidence" value="ECO:0007669"/>
    <property type="project" value="InterPro"/>
</dbReference>
<dbReference type="InterPro" id="IPR003593">
    <property type="entry name" value="AAA+_ATPase"/>
</dbReference>
<dbReference type="GO" id="GO:0005886">
    <property type="term" value="C:plasma membrane"/>
    <property type="evidence" value="ECO:0007669"/>
    <property type="project" value="UniProtKB-SubCell"/>
</dbReference>
<feature type="domain" description="ABC transmembrane type-1" evidence="11">
    <location>
        <begin position="15"/>
        <end position="300"/>
    </location>
</feature>
<feature type="transmembrane region" description="Helical" evidence="9">
    <location>
        <begin position="277"/>
        <end position="299"/>
    </location>
</feature>
<organism evidence="12 13">
    <name type="scientific">Paenibacillus antri</name>
    <dbReference type="NCBI Taxonomy" id="2582848"/>
    <lineage>
        <taxon>Bacteria</taxon>
        <taxon>Bacillati</taxon>
        <taxon>Bacillota</taxon>
        <taxon>Bacilli</taxon>
        <taxon>Bacillales</taxon>
        <taxon>Paenibacillaceae</taxon>
        <taxon>Paenibacillus</taxon>
    </lineage>
</organism>
<dbReference type="RefSeq" id="WP_138194687.1">
    <property type="nucleotide sequence ID" value="NZ_VCIW01000008.1"/>
</dbReference>
<name>A0A5R9GFR9_9BACL</name>
<dbReference type="InterPro" id="IPR017871">
    <property type="entry name" value="ABC_transporter-like_CS"/>
</dbReference>
<protein>
    <submittedName>
        <fullName evidence="12">ABC transporter ATP-binding protein</fullName>
    </submittedName>
</protein>
<evidence type="ECO:0000256" key="5">
    <source>
        <dbReference type="ARBA" id="ARBA00022741"/>
    </source>
</evidence>
<dbReference type="PANTHER" id="PTHR43394">
    <property type="entry name" value="ATP-DEPENDENT PERMEASE MDL1, MITOCHONDRIAL"/>
    <property type="match status" value="1"/>
</dbReference>
<dbReference type="InterPro" id="IPR011527">
    <property type="entry name" value="ABC1_TM_dom"/>
</dbReference>
<feature type="transmembrane region" description="Helical" evidence="9">
    <location>
        <begin position="132"/>
        <end position="150"/>
    </location>
</feature>
<evidence type="ECO:0000256" key="8">
    <source>
        <dbReference type="ARBA" id="ARBA00023136"/>
    </source>
</evidence>
<keyword evidence="4 9" id="KW-0812">Transmembrane</keyword>
<dbReference type="Pfam" id="PF00005">
    <property type="entry name" value="ABC_tran"/>
    <property type="match status" value="1"/>
</dbReference>
<dbReference type="InterPro" id="IPR003439">
    <property type="entry name" value="ABC_transporter-like_ATP-bd"/>
</dbReference>
<keyword evidence="6 12" id="KW-0067">ATP-binding</keyword>
<comment type="caution">
    <text evidence="12">The sequence shown here is derived from an EMBL/GenBank/DDBJ whole genome shotgun (WGS) entry which is preliminary data.</text>
</comment>
<evidence type="ECO:0000256" key="7">
    <source>
        <dbReference type="ARBA" id="ARBA00022989"/>
    </source>
</evidence>
<comment type="subcellular location">
    <subcellularLocation>
        <location evidence="1">Cell membrane</location>
        <topology evidence="1">Multi-pass membrane protein</topology>
    </subcellularLocation>
</comment>
<keyword evidence="5" id="KW-0547">Nucleotide-binding</keyword>
<keyword evidence="3" id="KW-1003">Cell membrane</keyword>
<sequence length="579" mass="63234">MPSGKYIKKYWKGFLLAIFFLTLEAAADLMMPTLLADIIDRGIANGDMDYVLRIGGLMLLITAGGAIAASLRNVLAVYVSQKFGAELRSDLFRKIQSLSFANIDKFERASLITRMTNDITLVQNFVGGLMRIFVKAPLLGIGALILAIRLNPELSTIFAVVVPIVAALVAFNMKVGFSRFLKVQQSLDRVNAAVREYLAGVRVVKAFNRFGFEVEKFGATNEEQRQRSTSAMRAMAVFNPAIMLTVNLGVVAILWIGGRWMESGAMQSGEVGELVAFINYMTQMLFSLMMVSMVFAMFVRARASAIRIGEVFAQTNDMTWKTDAAPKSKEGRIEFQGVDFAYGEAPGSPVLKNVSFACEPGETVGIIGSTGSGKSTLVGLIPRFYDATGGRVLVDGVDAKDVDPAALRESIAIVPQKSVLFSGTILDNIRWGDENALEADVERAAKMAEAHEFIARLPEGYRSRLGQRGVNLSGGQKQRVSIARALVKKPRILILDDCTSAVDTATESRIKESLKAYAKGMTCLLIAQRISSVMDADKIVVLDLGEVVGVGTHDELMQTCRVYQEIYRSQVGKEVRSHV</sequence>
<dbReference type="AlphaFoldDB" id="A0A5R9GFR9"/>
<dbReference type="PROSITE" id="PS50893">
    <property type="entry name" value="ABC_TRANSPORTER_2"/>
    <property type="match status" value="1"/>
</dbReference>
<accession>A0A5R9GFR9</accession>
<dbReference type="PANTHER" id="PTHR43394:SF1">
    <property type="entry name" value="ATP-BINDING CASSETTE SUB-FAMILY B MEMBER 10, MITOCHONDRIAL"/>
    <property type="match status" value="1"/>
</dbReference>
<keyword evidence="2" id="KW-0813">Transport</keyword>
<keyword evidence="8 9" id="KW-0472">Membrane</keyword>
<feature type="transmembrane region" description="Helical" evidence="9">
    <location>
        <begin position="50"/>
        <end position="71"/>
    </location>
</feature>
<dbReference type="Gene3D" id="1.20.1560.10">
    <property type="entry name" value="ABC transporter type 1, transmembrane domain"/>
    <property type="match status" value="1"/>
</dbReference>
<dbReference type="GO" id="GO:0015421">
    <property type="term" value="F:ABC-type oligopeptide transporter activity"/>
    <property type="evidence" value="ECO:0007669"/>
    <property type="project" value="TreeGrafter"/>
</dbReference>
<dbReference type="FunFam" id="3.40.50.300:FF:000221">
    <property type="entry name" value="Multidrug ABC transporter ATP-binding protein"/>
    <property type="match status" value="1"/>
</dbReference>
<feature type="transmembrane region" description="Helical" evidence="9">
    <location>
        <begin position="156"/>
        <end position="177"/>
    </location>
</feature>
<evidence type="ECO:0000256" key="2">
    <source>
        <dbReference type="ARBA" id="ARBA00022448"/>
    </source>
</evidence>
<dbReference type="GO" id="GO:0005524">
    <property type="term" value="F:ATP binding"/>
    <property type="evidence" value="ECO:0007669"/>
    <property type="project" value="UniProtKB-KW"/>
</dbReference>
<dbReference type="SUPFAM" id="SSF90123">
    <property type="entry name" value="ABC transporter transmembrane region"/>
    <property type="match status" value="1"/>
</dbReference>
<keyword evidence="7 9" id="KW-1133">Transmembrane helix</keyword>
<dbReference type="InterPro" id="IPR027417">
    <property type="entry name" value="P-loop_NTPase"/>
</dbReference>